<evidence type="ECO:0000256" key="4">
    <source>
        <dbReference type="ARBA" id="ARBA00023125"/>
    </source>
</evidence>
<dbReference type="Proteomes" id="UP000242180">
    <property type="component" value="Unassembled WGS sequence"/>
</dbReference>
<dbReference type="OMA" id="HRASEEQ"/>
<evidence type="ECO:0000313" key="7">
    <source>
        <dbReference type="EMBL" id="ORY93209.1"/>
    </source>
</evidence>
<gene>
    <name evidence="7" type="ORF">BCR43DRAFT_496512</name>
</gene>
<dbReference type="PANTHER" id="PTHR28680">
    <property type="entry name" value="CENTROMERE PROTEIN X"/>
    <property type="match status" value="1"/>
</dbReference>
<comment type="subcellular location">
    <subcellularLocation>
        <location evidence="1">Nucleus</location>
    </subcellularLocation>
</comment>
<keyword evidence="6" id="KW-0539">Nucleus</keyword>
<keyword evidence="5" id="KW-0234">DNA repair</keyword>
<dbReference type="Gene3D" id="1.20.5.4980">
    <property type="match status" value="1"/>
</dbReference>
<dbReference type="GO" id="GO:0071821">
    <property type="term" value="C:FANCM-MHF complex"/>
    <property type="evidence" value="ECO:0007669"/>
    <property type="project" value="TreeGrafter"/>
</dbReference>
<organism evidence="7 8">
    <name type="scientific">Syncephalastrum racemosum</name>
    <name type="common">Filamentous fungus</name>
    <dbReference type="NCBI Taxonomy" id="13706"/>
    <lineage>
        <taxon>Eukaryota</taxon>
        <taxon>Fungi</taxon>
        <taxon>Fungi incertae sedis</taxon>
        <taxon>Mucoromycota</taxon>
        <taxon>Mucoromycotina</taxon>
        <taxon>Mucoromycetes</taxon>
        <taxon>Mucorales</taxon>
        <taxon>Syncephalastraceae</taxon>
        <taxon>Syncephalastrum</taxon>
    </lineage>
</organism>
<dbReference type="Pfam" id="PF09415">
    <property type="entry name" value="CENP-X"/>
    <property type="match status" value="1"/>
</dbReference>
<dbReference type="GO" id="GO:0051382">
    <property type="term" value="P:kinetochore assembly"/>
    <property type="evidence" value="ECO:0007669"/>
    <property type="project" value="InterPro"/>
</dbReference>
<dbReference type="Gene3D" id="6.10.130.30">
    <property type="match status" value="1"/>
</dbReference>
<accession>A0A1X2H475</accession>
<dbReference type="GO" id="GO:0000712">
    <property type="term" value="P:resolution of meiotic recombination intermediates"/>
    <property type="evidence" value="ECO:0007669"/>
    <property type="project" value="TreeGrafter"/>
</dbReference>
<comment type="caution">
    <text evidence="7">The sequence shown here is derived from an EMBL/GenBank/DDBJ whole genome shotgun (WGS) entry which is preliminary data.</text>
</comment>
<proteinExistence type="inferred from homology"/>
<evidence type="ECO:0000256" key="5">
    <source>
        <dbReference type="ARBA" id="ARBA00023204"/>
    </source>
</evidence>
<evidence type="ECO:0000256" key="3">
    <source>
        <dbReference type="ARBA" id="ARBA00022763"/>
    </source>
</evidence>
<dbReference type="STRING" id="13706.A0A1X2H475"/>
<dbReference type="CDD" id="cd22921">
    <property type="entry name" value="HFD_CENP-X"/>
    <property type="match status" value="1"/>
</dbReference>
<dbReference type="EMBL" id="MCGN01000009">
    <property type="protein sequence ID" value="ORY93209.1"/>
    <property type="molecule type" value="Genomic_DNA"/>
</dbReference>
<sequence length="89" mass="10029">MSDDTFNPETLNTLFKLSFKDQSTKANKDALVLSAEFLKLFTAEAVNRSADELDRLGGPAEFGNEDTAQNERINVEHLERILPQLLLDF</sequence>
<dbReference type="OrthoDB" id="2500381at2759"/>
<dbReference type="GO" id="GO:0031297">
    <property type="term" value="P:replication fork processing"/>
    <property type="evidence" value="ECO:0007669"/>
    <property type="project" value="TreeGrafter"/>
</dbReference>
<dbReference type="InParanoid" id="A0A1X2H475"/>
<dbReference type="AlphaFoldDB" id="A0A1X2H475"/>
<dbReference type="InterPro" id="IPR018552">
    <property type="entry name" value="CENP-X"/>
</dbReference>
<evidence type="ECO:0000313" key="8">
    <source>
        <dbReference type="Proteomes" id="UP000242180"/>
    </source>
</evidence>
<keyword evidence="3" id="KW-0227">DNA damage</keyword>
<dbReference type="GO" id="GO:0003677">
    <property type="term" value="F:DNA binding"/>
    <property type="evidence" value="ECO:0007669"/>
    <property type="project" value="UniProtKB-KW"/>
</dbReference>
<dbReference type="GO" id="GO:0006281">
    <property type="term" value="P:DNA repair"/>
    <property type="evidence" value="ECO:0007669"/>
    <property type="project" value="UniProtKB-KW"/>
</dbReference>
<keyword evidence="4" id="KW-0238">DNA-binding</keyword>
<comment type="similarity">
    <text evidence="2">Belongs to the CENP-X/MHF2 family.</text>
</comment>
<name>A0A1X2H475_SYNRA</name>
<keyword evidence="8" id="KW-1185">Reference proteome</keyword>
<evidence type="ECO:0000256" key="1">
    <source>
        <dbReference type="ARBA" id="ARBA00004123"/>
    </source>
</evidence>
<reference evidence="7 8" key="1">
    <citation type="submission" date="2016-07" db="EMBL/GenBank/DDBJ databases">
        <title>Pervasive Adenine N6-methylation of Active Genes in Fungi.</title>
        <authorList>
            <consortium name="DOE Joint Genome Institute"/>
            <person name="Mondo S.J."/>
            <person name="Dannebaum R.O."/>
            <person name="Kuo R.C."/>
            <person name="Labutti K."/>
            <person name="Haridas S."/>
            <person name="Kuo A."/>
            <person name="Salamov A."/>
            <person name="Ahrendt S.R."/>
            <person name="Lipzen A."/>
            <person name="Sullivan W."/>
            <person name="Andreopoulos W.B."/>
            <person name="Clum A."/>
            <person name="Lindquist E."/>
            <person name="Daum C."/>
            <person name="Ramamoorthy G.K."/>
            <person name="Gryganskyi A."/>
            <person name="Culley D."/>
            <person name="Magnuson J.K."/>
            <person name="James T.Y."/>
            <person name="O'Malley M.A."/>
            <person name="Stajich J.E."/>
            <person name="Spatafora J.W."/>
            <person name="Visel A."/>
            <person name="Grigoriev I.V."/>
        </authorList>
    </citation>
    <scope>NUCLEOTIDE SEQUENCE [LARGE SCALE GENOMIC DNA]</scope>
    <source>
        <strain evidence="7 8">NRRL 2496</strain>
    </source>
</reference>
<dbReference type="PANTHER" id="PTHR28680:SF1">
    <property type="entry name" value="CENTROMERE PROTEIN X"/>
    <property type="match status" value="1"/>
</dbReference>
<evidence type="ECO:0000256" key="6">
    <source>
        <dbReference type="ARBA" id="ARBA00023242"/>
    </source>
</evidence>
<evidence type="ECO:0000256" key="2">
    <source>
        <dbReference type="ARBA" id="ARBA00009359"/>
    </source>
</evidence>
<protein>
    <submittedName>
        <fullName evidence="7">Centromere protein X-like protein</fullName>
    </submittedName>
</protein>